<comment type="caution">
    <text evidence="1">The sequence shown here is derived from an EMBL/GenBank/DDBJ whole genome shotgun (WGS) entry which is preliminary data.</text>
</comment>
<dbReference type="CDD" id="cd01659">
    <property type="entry name" value="TRX_superfamily"/>
    <property type="match status" value="1"/>
</dbReference>
<reference evidence="1" key="1">
    <citation type="submission" date="2021-01" db="EMBL/GenBank/DDBJ databases">
        <title>Active Sulfur Cycling in an Early Earth Analoge.</title>
        <authorList>
            <person name="Hahn C.R."/>
            <person name="Youssef N.H."/>
            <person name="Elshahed M."/>
        </authorList>
    </citation>
    <scope>NUCLEOTIDE SEQUENCE</scope>
    <source>
        <strain evidence="1">Zod_Metabat.1151</strain>
    </source>
</reference>
<dbReference type="AlphaFoldDB" id="A0A939C9Z7"/>
<dbReference type="SUPFAM" id="SSF52833">
    <property type="entry name" value="Thioredoxin-like"/>
    <property type="match status" value="1"/>
</dbReference>
<sequence>MSREEKLKSAIIMYHGQECPHCRAMMPLVQKLEESEGIKLEKKEVWHNEKNAEEMRERGNKIRETCGGFLGTPTFFSTKTGSALCGEVPYEKLAEWSIENI</sequence>
<gene>
    <name evidence="1" type="ORF">JW744_01930</name>
</gene>
<dbReference type="Gene3D" id="3.40.30.10">
    <property type="entry name" value="Glutaredoxin"/>
    <property type="match status" value="1"/>
</dbReference>
<evidence type="ECO:0000313" key="1">
    <source>
        <dbReference type="EMBL" id="MBN2067205.1"/>
    </source>
</evidence>
<accession>A0A939C9Z7</accession>
<dbReference type="Proteomes" id="UP000809243">
    <property type="component" value="Unassembled WGS sequence"/>
</dbReference>
<dbReference type="EMBL" id="JAFGDB010000031">
    <property type="protein sequence ID" value="MBN2067205.1"/>
    <property type="molecule type" value="Genomic_DNA"/>
</dbReference>
<proteinExistence type="predicted"/>
<evidence type="ECO:0000313" key="2">
    <source>
        <dbReference type="Proteomes" id="UP000809243"/>
    </source>
</evidence>
<dbReference type="InterPro" id="IPR036249">
    <property type="entry name" value="Thioredoxin-like_sf"/>
</dbReference>
<organism evidence="1 2">
    <name type="scientific">Candidatus Iainarchaeum sp</name>
    <dbReference type="NCBI Taxonomy" id="3101447"/>
    <lineage>
        <taxon>Archaea</taxon>
        <taxon>Candidatus Iainarchaeota</taxon>
        <taxon>Candidatus Iainarchaeia</taxon>
        <taxon>Candidatus Iainarchaeales</taxon>
        <taxon>Candidatus Iainarchaeaceae</taxon>
        <taxon>Candidatus Iainarchaeum</taxon>
    </lineage>
</organism>
<evidence type="ECO:0008006" key="3">
    <source>
        <dbReference type="Google" id="ProtNLM"/>
    </source>
</evidence>
<name>A0A939C9Z7_9ARCH</name>
<protein>
    <recommendedName>
        <fullName evidence="3">Thioredoxin domain-containing protein</fullName>
    </recommendedName>
</protein>